<dbReference type="InterPro" id="IPR003319">
    <property type="entry name" value="YMF19-like_N"/>
</dbReference>
<dbReference type="AlphaFoldDB" id="A0A0D5Y9A6"/>
<evidence type="ECO:0000256" key="1">
    <source>
        <dbReference type="ARBA" id="ARBA00004325"/>
    </source>
</evidence>
<evidence type="ECO:0000313" key="10">
    <source>
        <dbReference type="EMBL" id="ASP44538.1"/>
    </source>
</evidence>
<evidence type="ECO:0000256" key="2">
    <source>
        <dbReference type="ARBA" id="ARBA00022692"/>
    </source>
</evidence>
<dbReference type="Pfam" id="PF02326">
    <property type="entry name" value="YMF19"/>
    <property type="match status" value="1"/>
</dbReference>
<evidence type="ECO:0000256" key="4">
    <source>
        <dbReference type="ARBA" id="ARBA00023128"/>
    </source>
</evidence>
<evidence type="ECO:0000313" key="9">
    <source>
        <dbReference type="EMBL" id="AKA27610.1"/>
    </source>
</evidence>
<reference evidence="9" key="1">
    <citation type="journal article" date="2015" name="Phycologia">
        <title>Unique repeat and plasmid sequences in the mitochondrial genome of Gracilaria chilensis (Gracilariales, Rhodophyta).</title>
        <authorList>
            <person name="Lee J.-M."/>
            <person name="Boo S.M."/>
            <person name="Mansilla A."/>
            <person name="Yoon H.S."/>
        </authorList>
    </citation>
    <scope>NUCLEOTIDE SEQUENCE</scope>
</reference>
<feature type="transmembrane region" description="Helical" evidence="7">
    <location>
        <begin position="12"/>
        <end position="32"/>
    </location>
</feature>
<gene>
    <name evidence="9" type="primary">atp8</name>
    <name evidence="9" type="ORF">Gchil_008</name>
</gene>
<name>A0A0D5Y9A6_AGACH</name>
<dbReference type="GO" id="GO:0006754">
    <property type="term" value="P:ATP biosynthetic process"/>
    <property type="evidence" value="ECO:0007669"/>
    <property type="project" value="UniProtKB-KW"/>
</dbReference>
<comment type="subcellular location">
    <subcellularLocation>
        <location evidence="1">Mitochondrion membrane</location>
    </subcellularLocation>
</comment>
<evidence type="ECO:0000256" key="6">
    <source>
        <dbReference type="ARBA" id="ARBA00023310"/>
    </source>
</evidence>
<dbReference type="EMBL" id="MF401962">
    <property type="protein sequence ID" value="ASP44538.1"/>
    <property type="molecule type" value="Genomic_DNA"/>
</dbReference>
<sequence length="135" mass="15985">MPQLDRIIVFSQIFWLFLIFSLFYAVLIHYFLPMFLKSLKIRKQVVDINTKKVLEKTKKTLDKQNLLKKTLIQNLEITSNLLTGHFTQLITDKKEIDTLLVDQKISFVILNTTKFCDLKLLNSILVYPKSLKFKY</sequence>
<evidence type="ECO:0000259" key="8">
    <source>
        <dbReference type="Pfam" id="PF02326"/>
    </source>
</evidence>
<keyword evidence="6" id="KW-0066">ATP synthesis</keyword>
<reference evidence="10" key="2">
    <citation type="submission" date="2017-06" db="EMBL/GenBank/DDBJ databases">
        <title>Structure and comparison analysis of organelle genomes of economic red alga Gracilaria chilensis.</title>
        <authorList>
            <person name="Liu N."/>
            <person name="Zhang L."/>
            <person name="Liu T."/>
        </authorList>
    </citation>
    <scope>NUCLEOTIDE SEQUENCE</scope>
</reference>
<dbReference type="GO" id="GO:0031966">
    <property type="term" value="C:mitochondrial membrane"/>
    <property type="evidence" value="ECO:0007669"/>
    <property type="project" value="UniProtKB-SubCell"/>
</dbReference>
<feature type="domain" description="ATP synthase YMF19-like N-terminal" evidence="8">
    <location>
        <begin position="2"/>
        <end position="72"/>
    </location>
</feature>
<protein>
    <submittedName>
        <fullName evidence="9">ATP synthase F0 subunit 8</fullName>
    </submittedName>
</protein>
<keyword evidence="3 7" id="KW-1133">Transmembrane helix</keyword>
<accession>A0A0D5Y9A6</accession>
<dbReference type="GeneID" id="24104051"/>
<evidence type="ECO:0000256" key="3">
    <source>
        <dbReference type="ARBA" id="ARBA00022989"/>
    </source>
</evidence>
<keyword evidence="5 7" id="KW-0472">Membrane</keyword>
<organism evidence="9">
    <name type="scientific">Agarophyton chilense</name>
    <name type="common">Red seaweed</name>
    <name type="synonym">Gracilaria chilensis</name>
    <dbReference type="NCBI Taxonomy" id="2510777"/>
    <lineage>
        <taxon>Eukaryota</taxon>
        <taxon>Rhodophyta</taxon>
        <taxon>Florideophyceae</taxon>
        <taxon>Rhodymeniophycidae</taxon>
        <taxon>Gracilariales</taxon>
        <taxon>Gracilariaceae</taxon>
        <taxon>Agarophyton</taxon>
    </lineage>
</organism>
<evidence type="ECO:0000256" key="7">
    <source>
        <dbReference type="SAM" id="Phobius"/>
    </source>
</evidence>
<dbReference type="RefSeq" id="YP_009130755.1">
    <property type="nucleotide sequence ID" value="NC_026831.1"/>
</dbReference>
<dbReference type="EMBL" id="KP728466">
    <property type="protein sequence ID" value="AKA27610.1"/>
    <property type="molecule type" value="Genomic_DNA"/>
</dbReference>
<geneLocation type="mitochondrion" evidence="9"/>
<evidence type="ECO:0000256" key="5">
    <source>
        <dbReference type="ARBA" id="ARBA00023136"/>
    </source>
</evidence>
<keyword evidence="4 9" id="KW-0496">Mitochondrion</keyword>
<proteinExistence type="predicted"/>
<keyword evidence="2 7" id="KW-0812">Transmembrane</keyword>